<dbReference type="Pfam" id="PF15639">
    <property type="entry name" value="Tox-MPTase3"/>
    <property type="match status" value="1"/>
</dbReference>
<dbReference type="Proteomes" id="UP000236286">
    <property type="component" value="Unassembled WGS sequence"/>
</dbReference>
<organism evidence="2 3">
    <name type="scientific">Methylocella silvestris</name>
    <dbReference type="NCBI Taxonomy" id="199596"/>
    <lineage>
        <taxon>Bacteria</taxon>
        <taxon>Pseudomonadati</taxon>
        <taxon>Pseudomonadota</taxon>
        <taxon>Alphaproteobacteria</taxon>
        <taxon>Hyphomicrobiales</taxon>
        <taxon>Beijerinckiaceae</taxon>
        <taxon>Methylocella</taxon>
    </lineage>
</organism>
<protein>
    <recommendedName>
        <fullName evidence="1">Tox-MPTase3 domain-containing protein</fullName>
    </recommendedName>
</protein>
<sequence>MRDPARQLPDQAATLPKTIFDNAGRMDRRGGKERRMLMDSDQKKKHPDLYYWLFYDLSNLKKTKPKVYRAYASRSAGSDGLSWGDPPYIKVDSDREVCEDMGEEKIGDNLYRRKMQVNWYGLTVPYEGVDKILIASDLVGNAGNDPERDIVLEATILHELIHWNRRHAGLDVFDERPSYAFEEEAYGKRILRTWESCYSPPYYYLDGKGPK</sequence>
<dbReference type="InterPro" id="IPR028913">
    <property type="entry name" value="Tox-MPTase3_dom"/>
</dbReference>
<evidence type="ECO:0000259" key="1">
    <source>
        <dbReference type="Pfam" id="PF15639"/>
    </source>
</evidence>
<reference evidence="2 3" key="1">
    <citation type="submission" date="2017-10" db="EMBL/GenBank/DDBJ databases">
        <title>Genome announcement of Methylocella silvestris TVC from permafrost.</title>
        <authorList>
            <person name="Wang J."/>
            <person name="Geng K."/>
            <person name="Ul-Haque F."/>
            <person name="Crombie A.T."/>
            <person name="Street L.E."/>
            <person name="Wookey P.A."/>
            <person name="Murrell J.C."/>
            <person name="Pratscher J."/>
        </authorList>
    </citation>
    <scope>NUCLEOTIDE SEQUENCE [LARGE SCALE GENOMIC DNA]</scope>
    <source>
        <strain evidence="2 3">TVC</strain>
    </source>
</reference>
<comment type="caution">
    <text evidence="2">The sequence shown here is derived from an EMBL/GenBank/DDBJ whole genome shotgun (WGS) entry which is preliminary data.</text>
</comment>
<accession>A0A2J7TK43</accession>
<dbReference type="AlphaFoldDB" id="A0A2J7TK43"/>
<dbReference type="OrthoDB" id="8849052at2"/>
<dbReference type="EMBL" id="PDZR01000003">
    <property type="protein sequence ID" value="PNG27134.1"/>
    <property type="molecule type" value="Genomic_DNA"/>
</dbReference>
<feature type="domain" description="Tox-MPTase3" evidence="1">
    <location>
        <begin position="42"/>
        <end position="187"/>
    </location>
</feature>
<evidence type="ECO:0000313" key="2">
    <source>
        <dbReference type="EMBL" id="PNG27134.1"/>
    </source>
</evidence>
<name>A0A2J7TK43_METSI</name>
<gene>
    <name evidence="2" type="ORF">CR492_05465</name>
</gene>
<proteinExistence type="predicted"/>
<evidence type="ECO:0000313" key="3">
    <source>
        <dbReference type="Proteomes" id="UP000236286"/>
    </source>
</evidence>